<dbReference type="OrthoDB" id="9783163at2"/>
<evidence type="ECO:0000256" key="2">
    <source>
        <dbReference type="RuleBase" id="RU362097"/>
    </source>
</evidence>
<dbReference type="NCBIfam" id="TIGR01845">
    <property type="entry name" value="outer_NodT"/>
    <property type="match status" value="1"/>
</dbReference>
<keyword evidence="4" id="KW-1185">Reference proteome</keyword>
<evidence type="ECO:0000256" key="1">
    <source>
        <dbReference type="ARBA" id="ARBA00007613"/>
    </source>
</evidence>
<gene>
    <name evidence="3" type="ORF">UABAM_01414</name>
</gene>
<proteinExistence type="inferred from homology"/>
<keyword evidence="2" id="KW-0449">Lipoprotein</keyword>
<dbReference type="Pfam" id="PF02321">
    <property type="entry name" value="OEP"/>
    <property type="match status" value="2"/>
</dbReference>
<dbReference type="KEGG" id="uam:UABAM_01414"/>
<dbReference type="InterPro" id="IPR010131">
    <property type="entry name" value="MdtP/NodT-like"/>
</dbReference>
<reference evidence="3 4" key="1">
    <citation type="submission" date="2019-08" db="EMBL/GenBank/DDBJ databases">
        <title>Complete genome sequence of Candidatus Uab amorphum.</title>
        <authorList>
            <person name="Shiratori T."/>
            <person name="Suzuki S."/>
            <person name="Kakizawa Y."/>
            <person name="Ishida K."/>
        </authorList>
    </citation>
    <scope>NUCLEOTIDE SEQUENCE [LARGE SCALE GENOMIC DNA]</scope>
    <source>
        <strain evidence="3 4">SRT547</strain>
    </source>
</reference>
<sequence>MKIKNISLFVVATLLLSCSIEKQSATTHMPQVQKLGKQFAMETSKSQKFRTSEPVAKWWTQFKDDDLTYLVNKGFKNNFDIKIAMANFLKSRAIVEEAGTAGLPTMDIRSSYTRQQLSEEGFFGDLQELDINLYDVGLDAFWEVDLFGRLAQNNKRALAINKQALADLELISMTITAEIVRNYIILRGEQYLLQIAKRNLENQSKIYTTALDLFESGLGIDLDVKQAKSELRLIEANIPTIEANIARSIRRLSVLTGDIPTSLFTRLREEKRLPDIPQSIAMGNPTDLLRRRADIQKAEQQLMQAFAEYNLAYSDLFPRVTLKGSIGFIATAFGRWLTAGALETNFGPSISWKILNLQRVLARIDQNDATTKNRIYSYQKTVLNALEETENAIDNFSKEEVRRNHLVQAAQDVNSAVDIAQQRFEKGIDPILRVLDVQRSQLNIESQLVRSETNLCLQLVILYKALGGGWYLPKSTR</sequence>
<keyword evidence="2" id="KW-1134">Transmembrane beta strand</keyword>
<dbReference type="InterPro" id="IPR003423">
    <property type="entry name" value="OMP_efflux"/>
</dbReference>
<accession>A0A5S9IJW8</accession>
<keyword evidence="2" id="KW-0812">Transmembrane</keyword>
<dbReference type="Proteomes" id="UP000326354">
    <property type="component" value="Chromosome"/>
</dbReference>
<dbReference type="AlphaFoldDB" id="A0A5S9IJW8"/>
<dbReference type="SUPFAM" id="SSF56954">
    <property type="entry name" value="Outer membrane efflux proteins (OEP)"/>
    <property type="match status" value="1"/>
</dbReference>
<organism evidence="3 4">
    <name type="scientific">Uabimicrobium amorphum</name>
    <dbReference type="NCBI Taxonomy" id="2596890"/>
    <lineage>
        <taxon>Bacteria</taxon>
        <taxon>Pseudomonadati</taxon>
        <taxon>Planctomycetota</taxon>
        <taxon>Candidatus Uabimicrobiia</taxon>
        <taxon>Candidatus Uabimicrobiales</taxon>
        <taxon>Candidatus Uabimicrobiaceae</taxon>
        <taxon>Candidatus Uabimicrobium</taxon>
    </lineage>
</organism>
<dbReference type="PROSITE" id="PS51257">
    <property type="entry name" value="PROKAR_LIPOPROTEIN"/>
    <property type="match status" value="1"/>
</dbReference>
<dbReference type="Gene3D" id="1.20.1600.10">
    <property type="entry name" value="Outer membrane efflux proteins (OEP)"/>
    <property type="match status" value="1"/>
</dbReference>
<dbReference type="GO" id="GO:0005886">
    <property type="term" value="C:plasma membrane"/>
    <property type="evidence" value="ECO:0007669"/>
    <property type="project" value="UniProtKB-SubCell"/>
</dbReference>
<protein>
    <submittedName>
        <fullName evidence="3">RND transporter</fullName>
    </submittedName>
</protein>
<dbReference type="EMBL" id="AP019860">
    <property type="protein sequence ID" value="BBM83064.1"/>
    <property type="molecule type" value="Genomic_DNA"/>
</dbReference>
<dbReference type="PANTHER" id="PTHR30203:SF25">
    <property type="entry name" value="OUTER MEMBRANE PROTEIN-RELATED"/>
    <property type="match status" value="1"/>
</dbReference>
<keyword evidence="2" id="KW-0472">Membrane</keyword>
<name>A0A5S9IJW8_UABAM</name>
<comment type="subcellular location">
    <subcellularLocation>
        <location evidence="2">Cell membrane</location>
        <topology evidence="2">Lipid-anchor</topology>
    </subcellularLocation>
</comment>
<comment type="similarity">
    <text evidence="1 2">Belongs to the outer membrane factor (OMF) (TC 1.B.17) family.</text>
</comment>
<evidence type="ECO:0000313" key="4">
    <source>
        <dbReference type="Proteomes" id="UP000326354"/>
    </source>
</evidence>
<dbReference type="PANTHER" id="PTHR30203">
    <property type="entry name" value="OUTER MEMBRANE CATION EFFLUX PROTEIN"/>
    <property type="match status" value="1"/>
</dbReference>
<evidence type="ECO:0000313" key="3">
    <source>
        <dbReference type="EMBL" id="BBM83064.1"/>
    </source>
</evidence>
<keyword evidence="2" id="KW-0564">Palmitate</keyword>
<dbReference type="Gene3D" id="2.20.200.10">
    <property type="entry name" value="Outer membrane efflux proteins (OEP)"/>
    <property type="match status" value="1"/>
</dbReference>
<dbReference type="GO" id="GO:0015562">
    <property type="term" value="F:efflux transmembrane transporter activity"/>
    <property type="evidence" value="ECO:0007669"/>
    <property type="project" value="InterPro"/>
</dbReference>
<dbReference type="RefSeq" id="WP_151967284.1">
    <property type="nucleotide sequence ID" value="NZ_AP019860.1"/>
</dbReference>